<feature type="region of interest" description="Disordered" evidence="1">
    <location>
        <begin position="55"/>
        <end position="82"/>
    </location>
</feature>
<protein>
    <submittedName>
        <fullName evidence="3">Uncharacterized protein</fullName>
    </submittedName>
</protein>
<feature type="region of interest" description="Disordered" evidence="1">
    <location>
        <begin position="1"/>
        <end position="35"/>
    </location>
</feature>
<evidence type="ECO:0000313" key="3">
    <source>
        <dbReference type="EMBL" id="KKL25718.1"/>
    </source>
</evidence>
<feature type="compositionally biased region" description="Pro residues" evidence="1">
    <location>
        <begin position="61"/>
        <end position="77"/>
    </location>
</feature>
<keyword evidence="2" id="KW-1133">Transmembrane helix</keyword>
<accession>A0A0F9EPD7</accession>
<name>A0A0F9EPD7_9ZZZZ</name>
<evidence type="ECO:0000256" key="1">
    <source>
        <dbReference type="SAM" id="MobiDB-lite"/>
    </source>
</evidence>
<reference evidence="3" key="1">
    <citation type="journal article" date="2015" name="Nature">
        <title>Complex archaea that bridge the gap between prokaryotes and eukaryotes.</title>
        <authorList>
            <person name="Spang A."/>
            <person name="Saw J.H."/>
            <person name="Jorgensen S.L."/>
            <person name="Zaremba-Niedzwiedzka K."/>
            <person name="Martijn J."/>
            <person name="Lind A.E."/>
            <person name="van Eijk R."/>
            <person name="Schleper C."/>
            <person name="Guy L."/>
            <person name="Ettema T.J."/>
        </authorList>
    </citation>
    <scope>NUCLEOTIDE SEQUENCE</scope>
</reference>
<organism evidence="3">
    <name type="scientific">marine sediment metagenome</name>
    <dbReference type="NCBI Taxonomy" id="412755"/>
    <lineage>
        <taxon>unclassified sequences</taxon>
        <taxon>metagenomes</taxon>
        <taxon>ecological metagenomes</taxon>
    </lineage>
</organism>
<proteinExistence type="predicted"/>
<dbReference type="AlphaFoldDB" id="A0A0F9EPD7"/>
<feature type="transmembrane region" description="Helical" evidence="2">
    <location>
        <begin position="226"/>
        <end position="248"/>
    </location>
</feature>
<dbReference type="EMBL" id="LAZR01036112">
    <property type="protein sequence ID" value="KKL25718.1"/>
    <property type="molecule type" value="Genomic_DNA"/>
</dbReference>
<feature type="non-terminal residue" evidence="3">
    <location>
        <position position="1"/>
    </location>
</feature>
<gene>
    <name evidence="3" type="ORF">LCGC14_2402500</name>
</gene>
<evidence type="ECO:0000256" key="2">
    <source>
        <dbReference type="SAM" id="Phobius"/>
    </source>
</evidence>
<comment type="caution">
    <text evidence="3">The sequence shown here is derived from an EMBL/GenBank/DDBJ whole genome shotgun (WGS) entry which is preliminary data.</text>
</comment>
<sequence>VQGQSQVPTLSVPVAPLHTPPVKPAAEPLDSSAPKETAIPVLTPQIFQHPEHVTVPATSAPVPPTSQPDFYPQPTPPQDSLETKAPVRVSMGTVGSTTLEDLDGFERFLSIEAGELISPGEDQVGVSATEALVAVEEVPQVDIAEVKRVGRHQILTDQTMDWIKTRDYHKFWRRFLAGSCNKNLSYNTWPPEFQAAFDERFNAMVNDPCFVSTLCGRIIRMQNGHLVACHVAGAFVVATAGFLSFSLLEV</sequence>
<keyword evidence="2" id="KW-0812">Transmembrane</keyword>
<keyword evidence="2" id="KW-0472">Membrane</keyword>